<dbReference type="EMBL" id="LLXX01000036">
    <property type="protein sequence ID" value="KRR11668.1"/>
    <property type="molecule type" value="Genomic_DNA"/>
</dbReference>
<comment type="caution">
    <text evidence="1">The sequence shown here is derived from an EMBL/GenBank/DDBJ whole genome shotgun (WGS) entry which is preliminary data.</text>
</comment>
<evidence type="ECO:0000313" key="1">
    <source>
        <dbReference type="EMBL" id="KRR11668.1"/>
    </source>
</evidence>
<proteinExistence type="predicted"/>
<protein>
    <submittedName>
        <fullName evidence="1">Uncharacterized protein</fullName>
    </submittedName>
</protein>
<reference evidence="1 2" key="1">
    <citation type="submission" date="2014-03" db="EMBL/GenBank/DDBJ databases">
        <title>Bradyrhizobium valentinum sp. nov., isolated from effective nodules of Lupinus mariae-josephae, a lupine endemic of basic-lime soils in Eastern Spain.</title>
        <authorList>
            <person name="Duran D."/>
            <person name="Rey L."/>
            <person name="Navarro A."/>
            <person name="Busquets A."/>
            <person name="Imperial J."/>
            <person name="Ruiz-Argueso T."/>
        </authorList>
    </citation>
    <scope>NUCLEOTIDE SEQUENCE [LARGE SCALE GENOMIC DNA]</scope>
    <source>
        <strain evidence="1 2">LmjM3</strain>
    </source>
</reference>
<dbReference type="AlphaFoldDB" id="A0A0R3KE63"/>
<name>A0A0R3KE63_9BRAD</name>
<organism evidence="1 2">
    <name type="scientific">Bradyrhizobium valentinum</name>
    <dbReference type="NCBI Taxonomy" id="1518501"/>
    <lineage>
        <taxon>Bacteria</taxon>
        <taxon>Pseudomonadati</taxon>
        <taxon>Pseudomonadota</taxon>
        <taxon>Alphaproteobacteria</taxon>
        <taxon>Hyphomicrobiales</taxon>
        <taxon>Nitrobacteraceae</taxon>
        <taxon>Bradyrhizobium</taxon>
    </lineage>
</organism>
<keyword evidence="2" id="KW-1185">Reference proteome</keyword>
<dbReference type="OrthoDB" id="8236643at2"/>
<sequence length="68" mass="7747">MALDPEEFVTLTDHGSMKLRAAVSRAMTLLPKERKRTTIVREGEPAILNFDQIKNLAAQWNERLVPID</sequence>
<dbReference type="RefSeq" id="WP_057849544.1">
    <property type="nucleotide sequence ID" value="NZ_LLXX01000036.1"/>
</dbReference>
<accession>A0A0R3KE63</accession>
<evidence type="ECO:0000313" key="2">
    <source>
        <dbReference type="Proteomes" id="UP000051913"/>
    </source>
</evidence>
<gene>
    <name evidence="1" type="ORF">CP49_39350</name>
</gene>
<dbReference type="Proteomes" id="UP000051913">
    <property type="component" value="Unassembled WGS sequence"/>
</dbReference>